<protein>
    <submittedName>
        <fullName evidence="1">Uncharacterized protein</fullName>
    </submittedName>
</protein>
<keyword evidence="2" id="KW-1185">Reference proteome</keyword>
<gene>
    <name evidence="1" type="ORF">LWF01_03150</name>
</gene>
<evidence type="ECO:0000313" key="1">
    <source>
        <dbReference type="EMBL" id="WGW12785.1"/>
    </source>
</evidence>
<dbReference type="RefSeq" id="WP_349639591.1">
    <property type="nucleotide sequence ID" value="NZ_CP090958.1"/>
</dbReference>
<dbReference type="EMBL" id="CP090958">
    <property type="protein sequence ID" value="WGW12785.1"/>
    <property type="molecule type" value="Genomic_DNA"/>
</dbReference>
<sequence length="40" mass="4285">MLTSVSSLAMAGTYLLTAQYHQLVSGLSGLESALRLLPQY</sequence>
<dbReference type="Proteomes" id="UP001209083">
    <property type="component" value="Chromosome"/>
</dbReference>
<evidence type="ECO:0000313" key="2">
    <source>
        <dbReference type="Proteomes" id="UP001209083"/>
    </source>
</evidence>
<organism evidence="1 2">
    <name type="scientific">Saxibacter everestensis</name>
    <dbReference type="NCBI Taxonomy" id="2909229"/>
    <lineage>
        <taxon>Bacteria</taxon>
        <taxon>Bacillati</taxon>
        <taxon>Actinomycetota</taxon>
        <taxon>Actinomycetes</taxon>
        <taxon>Micrococcales</taxon>
        <taxon>Brevibacteriaceae</taxon>
        <taxon>Saxibacter</taxon>
    </lineage>
</organism>
<proteinExistence type="predicted"/>
<name>A0ABY8QX93_9MICO</name>
<accession>A0ABY8QX93</accession>
<reference evidence="1 2" key="1">
    <citation type="submission" date="2023-05" db="EMBL/GenBank/DDBJ databases">
        <title>Lithophilousrod everest ZFBP1038 complete genpme.</title>
        <authorList>
            <person name="Tian M."/>
        </authorList>
    </citation>
    <scope>NUCLEOTIDE SEQUENCE [LARGE SCALE GENOMIC DNA]</scope>
    <source>
        <strain evidence="1 2">ZFBP1038</strain>
    </source>
</reference>